<comment type="similarity">
    <text evidence="1">Belongs to the HEATR5 family.</text>
</comment>
<dbReference type="Pfam" id="PF20210">
    <property type="entry name" value="Laa1_Sip1_HTR5"/>
    <property type="match status" value="1"/>
</dbReference>
<dbReference type="GO" id="GO:0006897">
    <property type="term" value="P:endocytosis"/>
    <property type="evidence" value="ECO:0007669"/>
    <property type="project" value="TreeGrafter"/>
</dbReference>
<evidence type="ECO:0000313" key="4">
    <source>
        <dbReference type="EMBL" id="TGZ85444.1"/>
    </source>
</evidence>
<dbReference type="GO" id="GO:0005794">
    <property type="term" value="C:Golgi apparatus"/>
    <property type="evidence" value="ECO:0007669"/>
    <property type="project" value="TreeGrafter"/>
</dbReference>
<gene>
    <name evidence="4" type="ORF">EX30DRAFT_326526</name>
</gene>
<dbReference type="PANTHER" id="PTHR21663">
    <property type="entry name" value="HYPOTHETICAL HEAT DOMAIN-CONTAINING"/>
    <property type="match status" value="1"/>
</dbReference>
<dbReference type="GO" id="GO:0030139">
    <property type="term" value="C:endocytic vesicle"/>
    <property type="evidence" value="ECO:0007669"/>
    <property type="project" value="TreeGrafter"/>
</dbReference>
<keyword evidence="5" id="KW-1185">Reference proteome</keyword>
<dbReference type="FunCoup" id="A0A4S2N8C3">
    <property type="interactions" value="103"/>
</dbReference>
<dbReference type="Proteomes" id="UP000298138">
    <property type="component" value="Unassembled WGS sequence"/>
</dbReference>
<dbReference type="Gene3D" id="1.25.10.10">
    <property type="entry name" value="Leucine-rich Repeat Variant"/>
    <property type="match status" value="4"/>
</dbReference>
<dbReference type="InParanoid" id="A0A4S2N8C3"/>
<protein>
    <submittedName>
        <fullName evidence="4">ARM repeat-containing protein</fullName>
    </submittedName>
</protein>
<dbReference type="Pfam" id="PF25808">
    <property type="entry name" value="TPR_LAA1_C"/>
    <property type="match status" value="1"/>
</dbReference>
<dbReference type="InterPro" id="IPR016024">
    <property type="entry name" value="ARM-type_fold"/>
</dbReference>
<dbReference type="STRING" id="341454.A0A4S2N8C3"/>
<feature type="domain" description="Cyclic nucleotide-binding" evidence="3">
    <location>
        <begin position="1948"/>
        <end position="2015"/>
    </location>
</feature>
<evidence type="ECO:0000259" key="3">
    <source>
        <dbReference type="PROSITE" id="PS50042"/>
    </source>
</evidence>
<dbReference type="InterPro" id="IPR040108">
    <property type="entry name" value="Laa1/Sip1/HEATR5"/>
</dbReference>
<name>A0A4S2N8C3_9PEZI</name>
<dbReference type="SUPFAM" id="SSF48371">
    <property type="entry name" value="ARM repeat"/>
    <property type="match status" value="2"/>
</dbReference>
<evidence type="ECO:0000313" key="5">
    <source>
        <dbReference type="Proteomes" id="UP000298138"/>
    </source>
</evidence>
<feature type="region of interest" description="Disordered" evidence="2">
    <location>
        <begin position="1236"/>
        <end position="1255"/>
    </location>
</feature>
<reference evidence="4 5" key="1">
    <citation type="submission" date="2019-04" db="EMBL/GenBank/DDBJ databases">
        <title>Comparative genomics and transcriptomics to analyze fruiting body development in filamentous ascomycetes.</title>
        <authorList>
            <consortium name="DOE Joint Genome Institute"/>
            <person name="Lutkenhaus R."/>
            <person name="Traeger S."/>
            <person name="Breuer J."/>
            <person name="Kuo A."/>
            <person name="Lipzen A."/>
            <person name="Pangilinan J."/>
            <person name="Dilworth D."/>
            <person name="Sandor L."/>
            <person name="Poggeler S."/>
            <person name="Barry K."/>
            <person name="Grigoriev I.V."/>
            <person name="Nowrousian M."/>
        </authorList>
    </citation>
    <scope>NUCLEOTIDE SEQUENCE [LARGE SCALE GENOMIC DNA]</scope>
    <source>
        <strain evidence="4 5">CBS 389.68</strain>
    </source>
</reference>
<dbReference type="GO" id="GO:0005829">
    <property type="term" value="C:cytosol"/>
    <property type="evidence" value="ECO:0007669"/>
    <property type="project" value="GOC"/>
</dbReference>
<dbReference type="GO" id="GO:0042147">
    <property type="term" value="P:retrograde transport, endosome to Golgi"/>
    <property type="evidence" value="ECO:0007669"/>
    <property type="project" value="TreeGrafter"/>
</dbReference>
<dbReference type="PANTHER" id="PTHR21663:SF0">
    <property type="entry name" value="HEAT REPEAT-CONTAINING PROTEIN 5B"/>
    <property type="match status" value="1"/>
</dbReference>
<organism evidence="4 5">
    <name type="scientific">Ascodesmis nigricans</name>
    <dbReference type="NCBI Taxonomy" id="341454"/>
    <lineage>
        <taxon>Eukaryota</taxon>
        <taxon>Fungi</taxon>
        <taxon>Dikarya</taxon>
        <taxon>Ascomycota</taxon>
        <taxon>Pezizomycotina</taxon>
        <taxon>Pezizomycetes</taxon>
        <taxon>Pezizales</taxon>
        <taxon>Ascodesmidaceae</taxon>
        <taxon>Ascodesmis</taxon>
    </lineage>
</organism>
<dbReference type="GO" id="GO:0008104">
    <property type="term" value="P:intracellular protein localization"/>
    <property type="evidence" value="ECO:0007669"/>
    <property type="project" value="TreeGrafter"/>
</dbReference>
<dbReference type="InterPro" id="IPR011989">
    <property type="entry name" value="ARM-like"/>
</dbReference>
<evidence type="ECO:0000256" key="1">
    <source>
        <dbReference type="ARBA" id="ARBA00008304"/>
    </source>
</evidence>
<dbReference type="GO" id="GO:0016020">
    <property type="term" value="C:membrane"/>
    <property type="evidence" value="ECO:0007669"/>
    <property type="project" value="TreeGrafter"/>
</dbReference>
<dbReference type="EMBL" id="ML220112">
    <property type="protein sequence ID" value="TGZ85444.1"/>
    <property type="molecule type" value="Genomic_DNA"/>
</dbReference>
<proteinExistence type="inferred from homology"/>
<dbReference type="PROSITE" id="PS50042">
    <property type="entry name" value="CNMP_BINDING_3"/>
    <property type="match status" value="1"/>
</dbReference>
<dbReference type="InterPro" id="IPR057981">
    <property type="entry name" value="TPR_LAA1-like_C"/>
</dbReference>
<dbReference type="OrthoDB" id="192608at2759"/>
<sequence length="2042" mass="222925">MSEAHETVQLDTAKLAALTEEPQQQLFVLSFLAALEHRIDLFDSDDASAHQLPIQRELLRIVQLTSPAPTRLIRNICGRCFAGVFRKGDRKLLFDTINELLILVNSGKDKDLRVKHAAAHCVGEVFDAAGDSAVSVATFAASSLMKLFKNSQSHCGLRSTIMKSLGKLFKMVGSMADESVARDAWKQSRNATIDKSSVVQVSALQCMEELIKNTPYFTTLSDHEKLQNAVYKAFDSPSSVVRKAAASCLATSLVLAYSTEPAELVNKHVKKAAKKPKRNSMQLADEDAVIERPSSPALGKKQPVKLALSLEDILKQLSTHYVKPATPARCRAGIAQTYIEIVRRLGSSIVEANYGTIANHLLVDLSSSTGITINRFRLLTTRKYVRIILEEVIGKKLLGETGQQNAIRWLVNDVIKNYPQVIKERPEPSKHTLAGALHAVASLVKILGSAAMTVQDLVRDGILQTLQHPSYTVQITASWCLRSFVLSVPAQLLPILTICMNNVSRELSQLTTRRPATSDAFRKCTGYANGLAAAISTAPVQPLYASVDVTSRILSLATSLLKSSGNYDLRISSTQIQVAWILIGGLMSLGPNFVKIHLSQLLLLWKNALPKPLAKDSSKERSILELSFLAHVRECALGSILSFLEYNHRLLTADVSKRISSMLQNSTLFLNSLPGKKTTEDPAELLSPALQLLDYDLMVRRRVLQCYVKLVKLSQAEGLQANLLTVAISFFADPEKYTPSSLSTAIAHSAGNFESLWDIGDNYAYGVGSSVKGFDIQAYAFEGRDSNKAIKHWITRESPEARIDETLHTPVLGSIEHDSVSLYLPDMQTDECSLAPPATAVVDSAIDLFTVLLPMQQPKVQESILEQLATFLASNTLQRDPGRKAAMTVNIATSLLGALKCAVGNVIPSANLTTPSVLKIMSELLQGFVILPDPFVRNVAYEALGRLCSVAGNTFTGSVINWLVETVVNNRDPNARAGSAVALGCIHSHVGGMAAGFHLKSIIQILISLSNDPHPTVHFWALDGLSRTIDSAGLTFSVYVTSTLGMLSQLYVAETHNPDVGSLVSSNLELELPTVSILVRCIDSLIGVLGPDLMDATKARELIMTMIGQFQNESDYVPRMEALRCLEHLSMFAGQFIAAPQYVKRLQQELGSEHEELRDVAVDGLYQMMKPDAERVFNIADPGLEDALWLTLDEQPNHEGVRNIIRNWMTQTALDNPGKWVDRCQSVMTKTIERKNGVVQQQKEQPKPSAQADLNDEEVAGMASGDKEPATTGLEPLRWQVRTFAMQILGELLSVGAIELSKETEAPLEEKFVQKIGDIVKMAFTASTANVVDLRLAGLRIVDLVLKMFGHTPDPDFQDAPLLEQYQAQIGSALTPAFAADSSPELATVAVNVCAGFIATGIVKDVDRMGRILKLLTNALENFSADTENIVIGDLKGLSSNAQVMVKMAVLKAWAELQVASKEQTYLVDVVKPHITTLAPMWLSSLREFARLRFEPDVSTNASGTTSLGGSIDNIYSALNRDTLLRFYQDSWLKLVDAIASLIELDSQFVFDALDGKSSSEATANGSGPRDDINYRDEPVAFFFVLFGIAFEALVGGRPGVGGALATKEQNLEILLALKKILHPSVCGHAIYQNVIFSETMDLLDRLVLTEGLAVQLAIVDIARALCIEHPAARGKNNKAGNDGDTGLSEEIDQLFELTRIIVLVLTNLLPNLVDTKKSVRQQLPEEAVNLIRMSLDALVDAAEVFPAVIRMDLYASILHIFITILGTGVCQSEVVPRSLPIFKRFIRIITKTGNKNDQDQVVMMVRSCLSSIMRVLDHAKLRGEAAIPCVRNTLMSAALLVTSGVNILPPNDTHLPLLCSHLLDSLLDSQTATIATQCIRLLLSTSPKSATDQEIVRTLLPKLVRFVATGEIPGASNTQHTSEPTQLEDVRNAVALVLTTSFLQTLFGEQVKLTLCLFVPMFLECARTAKAPKTMGLVAQRLLELAASEREGFKAVVANLDQERRAFLEEVLKRNVVAPQGTGVRGPGTVPSIELKMNFGA</sequence>
<evidence type="ECO:0000256" key="2">
    <source>
        <dbReference type="SAM" id="MobiDB-lite"/>
    </source>
</evidence>
<dbReference type="InterPro" id="IPR000595">
    <property type="entry name" value="cNMP-bd_dom"/>
</dbReference>
<dbReference type="InterPro" id="IPR046837">
    <property type="entry name" value="Laa1/Sip1/HEATR5-like_HEAT"/>
</dbReference>
<dbReference type="Pfam" id="PF25468">
    <property type="entry name" value="HEAT_HEATR5A"/>
    <property type="match status" value="1"/>
</dbReference>
<accession>A0A4S2N8C3</accession>